<protein>
    <submittedName>
        <fullName evidence="1">Uncharacterized protein</fullName>
    </submittedName>
</protein>
<keyword evidence="2" id="KW-1185">Reference proteome</keyword>
<name>A0A9P6FLC7_9FUNG</name>
<comment type="caution">
    <text evidence="1">The sequence shown here is derived from an EMBL/GenBank/DDBJ whole genome shotgun (WGS) entry which is preliminary data.</text>
</comment>
<feature type="non-terminal residue" evidence="1">
    <location>
        <position position="126"/>
    </location>
</feature>
<accession>A0A9P6FLC7</accession>
<sequence>NCFLSSDRQFVVPTLERDGTAGFSFWDHEGRKWSHTLMDKACSCHEESVEKGNKVKVKKDRRVVRFSGATQRQIAVVHQSYRSESSHGEEALDTVVYVWTDEHGRNHITSAQLLNRDLYACHDIHV</sequence>
<evidence type="ECO:0000313" key="2">
    <source>
        <dbReference type="Proteomes" id="UP000780801"/>
    </source>
</evidence>
<dbReference type="Proteomes" id="UP000780801">
    <property type="component" value="Unassembled WGS sequence"/>
</dbReference>
<feature type="non-terminal residue" evidence="1">
    <location>
        <position position="1"/>
    </location>
</feature>
<organism evidence="1 2">
    <name type="scientific">Lunasporangiospora selenospora</name>
    <dbReference type="NCBI Taxonomy" id="979761"/>
    <lineage>
        <taxon>Eukaryota</taxon>
        <taxon>Fungi</taxon>
        <taxon>Fungi incertae sedis</taxon>
        <taxon>Mucoromycota</taxon>
        <taxon>Mortierellomycotina</taxon>
        <taxon>Mortierellomycetes</taxon>
        <taxon>Mortierellales</taxon>
        <taxon>Mortierellaceae</taxon>
        <taxon>Lunasporangiospora</taxon>
    </lineage>
</organism>
<reference evidence="1" key="1">
    <citation type="journal article" date="2020" name="Fungal Divers.">
        <title>Resolving the Mortierellaceae phylogeny through synthesis of multi-gene phylogenetics and phylogenomics.</title>
        <authorList>
            <person name="Vandepol N."/>
            <person name="Liber J."/>
            <person name="Desiro A."/>
            <person name="Na H."/>
            <person name="Kennedy M."/>
            <person name="Barry K."/>
            <person name="Grigoriev I.V."/>
            <person name="Miller A.N."/>
            <person name="O'Donnell K."/>
            <person name="Stajich J.E."/>
            <person name="Bonito G."/>
        </authorList>
    </citation>
    <scope>NUCLEOTIDE SEQUENCE</scope>
    <source>
        <strain evidence="1">KOD1015</strain>
    </source>
</reference>
<proteinExistence type="predicted"/>
<dbReference type="OrthoDB" id="2440121at2759"/>
<dbReference type="EMBL" id="JAABOA010005173">
    <property type="protein sequence ID" value="KAF9577186.1"/>
    <property type="molecule type" value="Genomic_DNA"/>
</dbReference>
<gene>
    <name evidence="1" type="ORF">BGW38_007770</name>
</gene>
<evidence type="ECO:0000313" key="1">
    <source>
        <dbReference type="EMBL" id="KAF9577186.1"/>
    </source>
</evidence>
<dbReference type="AlphaFoldDB" id="A0A9P6FLC7"/>